<dbReference type="InterPro" id="IPR036736">
    <property type="entry name" value="ACP-like_sf"/>
</dbReference>
<reference evidence="4 5" key="1">
    <citation type="submission" date="2021-12" db="EMBL/GenBank/DDBJ databases">
        <title>Discovery of the Pendulisporaceae a myxobacterial family with distinct sporulation behavior and unique specialized metabolism.</title>
        <authorList>
            <person name="Garcia R."/>
            <person name="Popoff A."/>
            <person name="Bader C.D."/>
            <person name="Loehr J."/>
            <person name="Walesch S."/>
            <person name="Walt C."/>
            <person name="Boldt J."/>
            <person name="Bunk B."/>
            <person name="Haeckl F.J.F.P.J."/>
            <person name="Gunesch A.P."/>
            <person name="Birkelbach J."/>
            <person name="Nuebel U."/>
            <person name="Pietschmann T."/>
            <person name="Bach T."/>
            <person name="Mueller R."/>
        </authorList>
    </citation>
    <scope>NUCLEOTIDE SEQUENCE [LARGE SCALE GENOMIC DNA]</scope>
    <source>
        <strain evidence="4 5">MSr11954</strain>
    </source>
</reference>
<dbReference type="InterPro" id="IPR009081">
    <property type="entry name" value="PP-bd_ACP"/>
</dbReference>
<protein>
    <submittedName>
        <fullName evidence="4">Acyl carrier protein</fullName>
    </submittedName>
</protein>
<dbReference type="PROSITE" id="PS00012">
    <property type="entry name" value="PHOSPHOPANTETHEINE"/>
    <property type="match status" value="1"/>
</dbReference>
<evidence type="ECO:0000313" key="4">
    <source>
        <dbReference type="EMBL" id="WXB11829.1"/>
    </source>
</evidence>
<dbReference type="Proteomes" id="UP001370348">
    <property type="component" value="Chromosome"/>
</dbReference>
<name>A0ABZ2LLN0_9BACT</name>
<dbReference type="EMBL" id="CP089984">
    <property type="protein sequence ID" value="WXB11829.1"/>
    <property type="molecule type" value="Genomic_DNA"/>
</dbReference>
<keyword evidence="5" id="KW-1185">Reference proteome</keyword>
<dbReference type="RefSeq" id="WP_394821447.1">
    <property type="nucleotide sequence ID" value="NZ_CP089984.1"/>
</dbReference>
<dbReference type="Gene3D" id="1.10.1200.10">
    <property type="entry name" value="ACP-like"/>
    <property type="match status" value="1"/>
</dbReference>
<dbReference type="Pfam" id="PF00550">
    <property type="entry name" value="PP-binding"/>
    <property type="match status" value="1"/>
</dbReference>
<accession>A0ABZ2LLN0</accession>
<proteinExistence type="predicted"/>
<sequence length="110" mass="11724">MSITQSNSAENQSPHGVIADWIVGYIATTLDVEQSRIDRQAPFKRLGLDSSVAVAMTGELGEWLGIEVDPAAPYDHPTIEKLAAMLAAQPRVQAALERSQRQAKAAAGAP</sequence>
<organism evidence="4 5">
    <name type="scientific">Pendulispora albinea</name>
    <dbReference type="NCBI Taxonomy" id="2741071"/>
    <lineage>
        <taxon>Bacteria</taxon>
        <taxon>Pseudomonadati</taxon>
        <taxon>Myxococcota</taxon>
        <taxon>Myxococcia</taxon>
        <taxon>Myxococcales</taxon>
        <taxon>Sorangiineae</taxon>
        <taxon>Pendulisporaceae</taxon>
        <taxon>Pendulispora</taxon>
    </lineage>
</organism>
<dbReference type="SUPFAM" id="SSF47336">
    <property type="entry name" value="ACP-like"/>
    <property type="match status" value="1"/>
</dbReference>
<keyword evidence="2" id="KW-0597">Phosphoprotein</keyword>
<dbReference type="SMART" id="SM01294">
    <property type="entry name" value="PKS_PP_betabranch"/>
    <property type="match status" value="1"/>
</dbReference>
<evidence type="ECO:0000259" key="3">
    <source>
        <dbReference type="PROSITE" id="PS50075"/>
    </source>
</evidence>
<evidence type="ECO:0000313" key="5">
    <source>
        <dbReference type="Proteomes" id="UP001370348"/>
    </source>
</evidence>
<dbReference type="InterPro" id="IPR006162">
    <property type="entry name" value="Ppantetheine_attach_site"/>
</dbReference>
<dbReference type="InterPro" id="IPR020806">
    <property type="entry name" value="PKS_PP-bd"/>
</dbReference>
<feature type="domain" description="Carrier" evidence="3">
    <location>
        <begin position="13"/>
        <end position="90"/>
    </location>
</feature>
<evidence type="ECO:0000256" key="2">
    <source>
        <dbReference type="ARBA" id="ARBA00022553"/>
    </source>
</evidence>
<keyword evidence="1" id="KW-0596">Phosphopantetheine</keyword>
<evidence type="ECO:0000256" key="1">
    <source>
        <dbReference type="ARBA" id="ARBA00022450"/>
    </source>
</evidence>
<dbReference type="PROSITE" id="PS50075">
    <property type="entry name" value="CARRIER"/>
    <property type="match status" value="1"/>
</dbReference>
<gene>
    <name evidence="4" type="ORF">LZC94_28710</name>
</gene>
<dbReference type="SMART" id="SM00823">
    <property type="entry name" value="PKS_PP"/>
    <property type="match status" value="1"/>
</dbReference>